<dbReference type="InterPro" id="IPR050154">
    <property type="entry name" value="UbiB_kinase"/>
</dbReference>
<feature type="transmembrane region" description="Helical" evidence="2">
    <location>
        <begin position="111"/>
        <end position="133"/>
    </location>
</feature>
<feature type="transmembrane region" description="Helical" evidence="2">
    <location>
        <begin position="71"/>
        <end position="91"/>
    </location>
</feature>
<accession>J7KZT5</accession>
<name>J7KZT5_NOCAA</name>
<evidence type="ECO:0000259" key="3">
    <source>
        <dbReference type="Pfam" id="PF03109"/>
    </source>
</evidence>
<dbReference type="EMBL" id="CP003788">
    <property type="protein sequence ID" value="AFR06928.1"/>
    <property type="molecule type" value="Genomic_DNA"/>
</dbReference>
<dbReference type="KEGG" id="nal:B005_2314"/>
<feature type="transmembrane region" description="Helical" evidence="2">
    <location>
        <begin position="667"/>
        <end position="688"/>
    </location>
</feature>
<keyword evidence="2" id="KW-0812">Transmembrane</keyword>
<sequence>MGPRRDPSRRPASPFSILVSRKGVMEPLTVASVFGMIIEQVVSLAVLVLVLFGLGKIASRLMNVPFNLPRLALGALFGAPVGAVGAILAYYGSLDVLTGDHPMDMEQPGSLALMLFGMAVGSMLAFVALELLLPRGTRVRPVAMVREATDLFGRLGRYRRIVWILVRHGLGGYVIGRREGTEDTSAQRRSARSLARSMEEAGVVFVKLGQVLATRRELLPAVFIEELGRLHSEAARVPYERIRDCVELELGRDIDEVFAEFDPEPLAAASIAQAHAARLRTGEEVVVKVQRPGIGPVVRRDLDIIRRLAKRVDEHTDWGPAIGVRDLAEGFGEALLEELDFEVEAANIVAVAEAAADSPVRIPQVYEAYTSRRVLVMERLHGRQIDGVELPEEQGEEVARALLDCLLEQILASGIFHADPHPGNILLLDDGGVGLLDHGSVGRLDAQTREALQMMLLAIDRGDAVLLTDTLLDVVDDPGEIDAERLRRSLGQFMARYLHSGTTTSMRMFTELLLLVARFGLVLPSELAGVFRALATLEGTLVFLAPGFDTVSEAKRYAGAHMSERLGTDNLREAAVGELLALMPTLRRLPRRLDRITDQLHKGRFTVQARMFAHPEDRRLLRSVVRRAVMTVLAVVTGFMSVGLFNVTERPGVRWEELATHTQALNLLAWVLLATTAMFVLRLLVDMVQDGAEGARRRSDRRGG</sequence>
<comment type="similarity">
    <text evidence="1">Belongs to the protein kinase superfamily. ADCK protein kinase family.</text>
</comment>
<reference evidence="5" key="2">
    <citation type="submission" date="2012-08" db="EMBL/GenBank/DDBJ databases">
        <title>Whole-genome sequence of Nocardiopsis alba strain ATCC BAA-2165 associated with honeybees.</title>
        <authorList>
            <person name="Qiao J."/>
            <person name="Chen L."/>
            <person name="Li Y."/>
            <person name="Wang J."/>
            <person name="Zhang W."/>
            <person name="Chen S."/>
        </authorList>
    </citation>
    <scope>NUCLEOTIDE SEQUENCE [LARGE SCALE GENOMIC DNA]</scope>
    <source>
        <strain evidence="5">ATCC BAA-2165 / BE74</strain>
    </source>
</reference>
<keyword evidence="2" id="KW-0472">Membrane</keyword>
<feature type="transmembrane region" description="Helical" evidence="2">
    <location>
        <begin position="28"/>
        <end position="51"/>
    </location>
</feature>
<dbReference type="AlphaFoldDB" id="J7KZT5"/>
<dbReference type="PANTHER" id="PTHR10566">
    <property type="entry name" value="CHAPERONE-ACTIVITY OF BC1 COMPLEX CABC1 -RELATED"/>
    <property type="match status" value="1"/>
</dbReference>
<dbReference type="InterPro" id="IPR004147">
    <property type="entry name" value="ABC1_dom"/>
</dbReference>
<evidence type="ECO:0000256" key="1">
    <source>
        <dbReference type="ARBA" id="ARBA00009670"/>
    </source>
</evidence>
<feature type="transmembrane region" description="Helical" evidence="2">
    <location>
        <begin position="628"/>
        <end position="647"/>
    </location>
</feature>
<proteinExistence type="inferred from homology"/>
<dbReference type="InterPro" id="IPR011009">
    <property type="entry name" value="Kinase-like_dom_sf"/>
</dbReference>
<dbReference type="CDD" id="cd05121">
    <property type="entry name" value="ABC1_ADCK3-like"/>
    <property type="match status" value="1"/>
</dbReference>
<dbReference type="PATRIC" id="fig|1205910.3.peg.2178"/>
<feature type="domain" description="ABC1 atypical kinase-like" evidence="3">
    <location>
        <begin position="229"/>
        <end position="464"/>
    </location>
</feature>
<dbReference type="eggNOG" id="COG0661">
    <property type="taxonomic scope" value="Bacteria"/>
</dbReference>
<protein>
    <submittedName>
        <fullName evidence="4">ABC1 family protein</fullName>
    </submittedName>
</protein>
<reference evidence="4 5" key="1">
    <citation type="journal article" date="2012" name="J. Bacteriol.">
        <title>Whole-Genome Sequence of Nocardiopsis alba Strain ATCC BAA-2165, Associated with Honeybees.</title>
        <authorList>
            <person name="Qiao J."/>
            <person name="Chen L."/>
            <person name="Li Y."/>
            <person name="Wang J."/>
            <person name="Zhang W."/>
            <person name="Chen S."/>
        </authorList>
    </citation>
    <scope>NUCLEOTIDE SEQUENCE [LARGE SCALE GENOMIC DNA]</scope>
    <source>
        <strain evidence="5">ATCC BAA-2165 / BE74</strain>
    </source>
</reference>
<dbReference type="Proteomes" id="UP000003779">
    <property type="component" value="Chromosome"/>
</dbReference>
<evidence type="ECO:0000313" key="4">
    <source>
        <dbReference type="EMBL" id="AFR06928.1"/>
    </source>
</evidence>
<organism evidence="4 5">
    <name type="scientific">Nocardiopsis alba (strain ATCC BAA-2165 / BE74)</name>
    <dbReference type="NCBI Taxonomy" id="1205910"/>
    <lineage>
        <taxon>Bacteria</taxon>
        <taxon>Bacillati</taxon>
        <taxon>Actinomycetota</taxon>
        <taxon>Actinomycetes</taxon>
        <taxon>Streptosporangiales</taxon>
        <taxon>Nocardiopsidaceae</taxon>
        <taxon>Nocardiopsis</taxon>
    </lineage>
</organism>
<dbReference type="PANTHER" id="PTHR10566:SF113">
    <property type="entry name" value="PROTEIN ACTIVITY OF BC1 COMPLEX KINASE 7, CHLOROPLASTIC"/>
    <property type="match status" value="1"/>
</dbReference>
<dbReference type="Pfam" id="PF03109">
    <property type="entry name" value="ABC1"/>
    <property type="match status" value="1"/>
</dbReference>
<evidence type="ECO:0000256" key="2">
    <source>
        <dbReference type="SAM" id="Phobius"/>
    </source>
</evidence>
<keyword evidence="2" id="KW-1133">Transmembrane helix</keyword>
<gene>
    <name evidence="4" type="ordered locus">B005_2314</name>
</gene>
<dbReference type="STRING" id="1205910.B005_2314"/>
<evidence type="ECO:0000313" key="5">
    <source>
        <dbReference type="Proteomes" id="UP000003779"/>
    </source>
</evidence>
<dbReference type="SUPFAM" id="SSF56112">
    <property type="entry name" value="Protein kinase-like (PK-like)"/>
    <property type="match status" value="1"/>
</dbReference>
<dbReference type="HOGENOM" id="CLU_006533_0_2_11"/>